<comment type="caution">
    <text evidence="16">The sequence shown here is derived from an EMBL/GenBank/DDBJ whole genome shotgun (WGS) entry which is preliminary data.</text>
</comment>
<protein>
    <recommendedName>
        <fullName evidence="3">Alanine--tRNA ligase</fullName>
        <ecNumber evidence="2">6.1.1.7</ecNumber>
    </recommendedName>
</protein>
<evidence type="ECO:0000256" key="13">
    <source>
        <dbReference type="HAMAP-Rule" id="MF_03133"/>
    </source>
</evidence>
<dbReference type="Gene3D" id="3.30.54.20">
    <property type="match status" value="1"/>
</dbReference>
<feature type="region of interest" description="Disordered" evidence="14">
    <location>
        <begin position="841"/>
        <end position="861"/>
    </location>
</feature>
<dbReference type="SUPFAM" id="SSF55681">
    <property type="entry name" value="Class II aaRS and biotin synthetases"/>
    <property type="match status" value="1"/>
</dbReference>
<dbReference type="PANTHER" id="PTHR11777:SF9">
    <property type="entry name" value="ALANINE--TRNA LIGASE, CYTOPLASMIC"/>
    <property type="match status" value="1"/>
</dbReference>
<feature type="binding site" evidence="13">
    <location>
        <position position="558"/>
    </location>
    <ligand>
        <name>Zn(2+)</name>
        <dbReference type="ChEBI" id="CHEBI:29105"/>
    </ligand>
</feature>
<dbReference type="GO" id="GO:0005524">
    <property type="term" value="F:ATP binding"/>
    <property type="evidence" value="ECO:0007669"/>
    <property type="project" value="UniProtKB-UniRule"/>
</dbReference>
<dbReference type="PRINTS" id="PR00980">
    <property type="entry name" value="TRNASYNTHALA"/>
</dbReference>
<evidence type="ECO:0000256" key="14">
    <source>
        <dbReference type="SAM" id="MobiDB-lite"/>
    </source>
</evidence>
<dbReference type="PANTHER" id="PTHR11777">
    <property type="entry name" value="ALANYL-TRNA SYNTHETASE"/>
    <property type="match status" value="1"/>
</dbReference>
<dbReference type="GO" id="GO:0005829">
    <property type="term" value="C:cytosol"/>
    <property type="evidence" value="ECO:0007669"/>
    <property type="project" value="TreeGrafter"/>
</dbReference>
<dbReference type="CDD" id="cd00673">
    <property type="entry name" value="AlaRS_core"/>
    <property type="match status" value="1"/>
</dbReference>
<dbReference type="GO" id="GO:0002161">
    <property type="term" value="F:aminoacyl-tRNA deacylase activity"/>
    <property type="evidence" value="ECO:0007669"/>
    <property type="project" value="TreeGrafter"/>
</dbReference>
<dbReference type="InterPro" id="IPR012947">
    <property type="entry name" value="tRNA_SAD"/>
</dbReference>
<dbReference type="FunFam" id="3.30.930.10:FF:000004">
    <property type="entry name" value="Alanine--tRNA ligase"/>
    <property type="match status" value="1"/>
</dbReference>
<keyword evidence="17" id="KW-1185">Reference proteome</keyword>
<dbReference type="EC" id="6.1.1.7" evidence="2"/>
<comment type="catalytic activity">
    <reaction evidence="13">
        <text>tRNA(Ala) + L-alanine + ATP = L-alanyl-tRNA(Ala) + AMP + diphosphate</text>
        <dbReference type="Rhea" id="RHEA:12540"/>
        <dbReference type="Rhea" id="RHEA-COMP:9657"/>
        <dbReference type="Rhea" id="RHEA-COMP:9923"/>
        <dbReference type="ChEBI" id="CHEBI:30616"/>
        <dbReference type="ChEBI" id="CHEBI:33019"/>
        <dbReference type="ChEBI" id="CHEBI:57972"/>
        <dbReference type="ChEBI" id="CHEBI:78442"/>
        <dbReference type="ChEBI" id="CHEBI:78497"/>
        <dbReference type="ChEBI" id="CHEBI:456215"/>
        <dbReference type="EC" id="6.1.1.7"/>
    </reaction>
</comment>
<evidence type="ECO:0000256" key="10">
    <source>
        <dbReference type="ARBA" id="ARBA00022884"/>
    </source>
</evidence>
<dbReference type="InterPro" id="IPR023033">
    <property type="entry name" value="Ala_tRNA_ligase_euk/bac"/>
</dbReference>
<evidence type="ECO:0000256" key="3">
    <source>
        <dbReference type="ARBA" id="ARBA00017959"/>
    </source>
</evidence>
<dbReference type="SMART" id="SM00863">
    <property type="entry name" value="tRNA_SAD"/>
    <property type="match status" value="1"/>
</dbReference>
<evidence type="ECO:0000256" key="9">
    <source>
        <dbReference type="ARBA" id="ARBA00022840"/>
    </source>
</evidence>
<comment type="function">
    <text evidence="13">Catalyzes the attachment of alanine to tRNA(Ala) in a two-step reaction: alanine is first activated by ATP to form Ala-AMP and then transferred to the acceptor end of tRNA(Ala). Also edits incorrectly charged tRNA(Ala) via its editing domain.</text>
</comment>
<dbReference type="SUPFAM" id="SSF101353">
    <property type="entry name" value="Putative anticodon-binding domain of alanyl-tRNA synthetase (AlaRS)"/>
    <property type="match status" value="1"/>
</dbReference>
<dbReference type="GO" id="GO:0006419">
    <property type="term" value="P:alanyl-tRNA aminoacylation"/>
    <property type="evidence" value="ECO:0007669"/>
    <property type="project" value="InterPro"/>
</dbReference>
<keyword evidence="10 13" id="KW-0694">RNA-binding</keyword>
<keyword evidence="9 13" id="KW-0067">ATP-binding</keyword>
<dbReference type="FunFam" id="3.30.980.10:FF:000004">
    <property type="entry name" value="Alanine--tRNA ligase, cytoplasmic"/>
    <property type="match status" value="1"/>
</dbReference>
<dbReference type="InterPro" id="IPR018163">
    <property type="entry name" value="Thr/Ala-tRNA-synth_IIc_edit"/>
</dbReference>
<keyword evidence="4 13" id="KW-0820">tRNA-binding</keyword>
<evidence type="ECO:0000256" key="7">
    <source>
        <dbReference type="ARBA" id="ARBA00022741"/>
    </source>
</evidence>
<dbReference type="FunFam" id="3.10.310.40:FF:000001">
    <property type="entry name" value="Alanine--tRNA ligase"/>
    <property type="match status" value="1"/>
</dbReference>
<dbReference type="SUPFAM" id="SSF55186">
    <property type="entry name" value="ThrRS/AlaRS common domain"/>
    <property type="match status" value="1"/>
</dbReference>
<comment type="subunit">
    <text evidence="13">Monomer.</text>
</comment>
<keyword evidence="11 13" id="KW-0648">Protein biosynthesis</keyword>
<feature type="binding site" evidence="13">
    <location>
        <position position="554"/>
    </location>
    <ligand>
        <name>Zn(2+)</name>
        <dbReference type="ChEBI" id="CHEBI:29105"/>
    </ligand>
</feature>
<dbReference type="GO" id="GO:0008270">
    <property type="term" value="F:zinc ion binding"/>
    <property type="evidence" value="ECO:0007669"/>
    <property type="project" value="UniProtKB-UniRule"/>
</dbReference>
<organism evidence="16 17">
    <name type="scientific">Geodia barretti</name>
    <name type="common">Barrett's horny sponge</name>
    <dbReference type="NCBI Taxonomy" id="519541"/>
    <lineage>
        <taxon>Eukaryota</taxon>
        <taxon>Metazoa</taxon>
        <taxon>Porifera</taxon>
        <taxon>Demospongiae</taxon>
        <taxon>Heteroscleromorpha</taxon>
        <taxon>Tetractinellida</taxon>
        <taxon>Astrophorina</taxon>
        <taxon>Geodiidae</taxon>
        <taxon>Geodia</taxon>
    </lineage>
</organism>
<dbReference type="AlphaFoldDB" id="A0AA35QWH8"/>
<dbReference type="HAMAP" id="MF_00036_B">
    <property type="entry name" value="Ala_tRNA_synth_B"/>
    <property type="match status" value="1"/>
</dbReference>
<dbReference type="InterPro" id="IPR018164">
    <property type="entry name" value="Ala-tRNA-synth_IIc_N"/>
</dbReference>
<feature type="binding site" evidence="13">
    <location>
        <position position="660"/>
    </location>
    <ligand>
        <name>Zn(2+)</name>
        <dbReference type="ChEBI" id="CHEBI:29105"/>
    </ligand>
</feature>
<dbReference type="InterPro" id="IPR018162">
    <property type="entry name" value="Ala-tRNA-ligase_IIc_anticod-bd"/>
</dbReference>
<dbReference type="NCBIfam" id="TIGR00344">
    <property type="entry name" value="alaS"/>
    <property type="match status" value="1"/>
</dbReference>
<evidence type="ECO:0000256" key="12">
    <source>
        <dbReference type="ARBA" id="ARBA00023146"/>
    </source>
</evidence>
<evidence type="ECO:0000256" key="6">
    <source>
        <dbReference type="ARBA" id="ARBA00022723"/>
    </source>
</evidence>
<accession>A0AA35QWH8</accession>
<dbReference type="InterPro" id="IPR045864">
    <property type="entry name" value="aa-tRNA-synth_II/BPL/LPL"/>
</dbReference>
<gene>
    <name evidence="16" type="ORF">GBAR_LOCUS1392</name>
</gene>
<reference evidence="16" key="1">
    <citation type="submission" date="2023-03" db="EMBL/GenBank/DDBJ databases">
        <authorList>
            <person name="Steffen K."/>
            <person name="Cardenas P."/>
        </authorList>
    </citation>
    <scope>NUCLEOTIDE SEQUENCE</scope>
</reference>
<dbReference type="InterPro" id="IPR003156">
    <property type="entry name" value="DHHA1_dom"/>
</dbReference>
<dbReference type="EMBL" id="CASHTH010000207">
    <property type="protein sequence ID" value="CAI7994141.1"/>
    <property type="molecule type" value="Genomic_DNA"/>
</dbReference>
<evidence type="ECO:0000256" key="11">
    <source>
        <dbReference type="ARBA" id="ARBA00022917"/>
    </source>
</evidence>
<dbReference type="InterPro" id="IPR009000">
    <property type="entry name" value="Transl_B-barrel_sf"/>
</dbReference>
<evidence type="ECO:0000259" key="15">
    <source>
        <dbReference type="PROSITE" id="PS50860"/>
    </source>
</evidence>
<dbReference type="GO" id="GO:0004813">
    <property type="term" value="F:alanine-tRNA ligase activity"/>
    <property type="evidence" value="ECO:0007669"/>
    <property type="project" value="UniProtKB-UniRule"/>
</dbReference>
<dbReference type="Gene3D" id="2.40.30.130">
    <property type="match status" value="1"/>
</dbReference>
<dbReference type="GO" id="GO:0000049">
    <property type="term" value="F:tRNA binding"/>
    <property type="evidence" value="ECO:0007669"/>
    <property type="project" value="UniProtKB-KW"/>
</dbReference>
<evidence type="ECO:0000256" key="5">
    <source>
        <dbReference type="ARBA" id="ARBA00022598"/>
    </source>
</evidence>
<name>A0AA35QWH8_GEOBA</name>
<keyword evidence="8 13" id="KW-0862">Zinc</keyword>
<keyword evidence="5 13" id="KW-0436">Ligase</keyword>
<feature type="binding site" evidence="13">
    <location>
        <position position="656"/>
    </location>
    <ligand>
        <name>Zn(2+)</name>
        <dbReference type="ChEBI" id="CHEBI:29105"/>
    </ligand>
</feature>
<dbReference type="InterPro" id="IPR050058">
    <property type="entry name" value="Ala-tRNA_ligase"/>
</dbReference>
<dbReference type="Gene3D" id="6.10.250.550">
    <property type="match status" value="1"/>
</dbReference>
<keyword evidence="6 13" id="KW-0479">Metal-binding</keyword>
<dbReference type="Gene3D" id="3.30.980.10">
    <property type="entry name" value="Threonyl-trna Synthetase, Chain A, domain 2"/>
    <property type="match status" value="1"/>
</dbReference>
<comment type="similarity">
    <text evidence="1">Belongs to the class-II aminoacyl-tRNA synthetase family. Alax-L subfamily.</text>
</comment>
<comment type="cofactor">
    <cofactor evidence="13">
        <name>Zn(2+)</name>
        <dbReference type="ChEBI" id="CHEBI:29105"/>
    </cofactor>
    <text evidence="13">Binds 1 zinc ion per subunit.</text>
</comment>
<proteinExistence type="inferred from homology"/>
<evidence type="ECO:0000313" key="17">
    <source>
        <dbReference type="Proteomes" id="UP001174909"/>
    </source>
</evidence>
<dbReference type="SUPFAM" id="SSF50447">
    <property type="entry name" value="Translation proteins"/>
    <property type="match status" value="1"/>
</dbReference>
<evidence type="ECO:0000313" key="16">
    <source>
        <dbReference type="EMBL" id="CAI7994141.1"/>
    </source>
</evidence>
<sequence length="876" mass="94704">MTSPPTGGAELRRAFLDFFAARDHLVVKSSSLVPHDDPTLLFANAGMNQFKDYFLGYATPEKPRAVSVQKCVRAGGKHNDLDNVGFTPRHHTFFEMLGNFSFGDYFKEDAIALAWEFLTRDLGLDPDRLSASVFAGDRTTPPDEEARAIWKSYLPEERISALPAAENFWSMGDTGPCGPCSEIHYDQGPAYPDDDRYLEIWNLVFMQFDRDDAGTLTPLPAPSVDTGMGLERLAAVVQGVRSNYDTDLFAGLVTAVEGRAARDLDPGAVRTAARVIADHARATAFLIADGVLPANEGRGYVLRKILRRALRFGRKAGVPEPFLPEMTDLAISGMADAWPELGLSRDLILRVAAFEEERFSGTLATAMGQLDRVLARGSVQDAAEVPGEDAFRLYDTFGLPLDLVEEVAREHGMSVDHEAFEGKPAAASTAYRDIAEGQPTRFLGYDGTEADGCRVLAALAAEESGSPVPAPALLAGATGELILDRTPFYPEGGGQVGDRGLLRSAGGIAEVVDSQSRDGLVVHTVRMREGAIGAGERVEAFVDRTRRRGAAEHHTMTHLLHAALRDTLGPHVKQAGSLVAPERLRFDFTHYAALTPTEIGTIEGRVNEQIRADREVLASVMPLDMALARGALAFFGDKYGTEVRVIEVPEFSVELCGGTHLGATGQAGVFVIVSEESVSAGVRRVEALTGRPAIEHVIRGRRLLGDIGRAANTRPEEVARKVEKMRSDLRRMEREVERLQDRLALRGSTGPATGPDSLSDTETIAGILVWMPAPLDGVSKNEHRRLMDAFRDRQDGKPWVAVSASVRDGRAAVILGVSEKIAERLPANRLLGEAATLIGGRGGGRADRAEGGGPDPGGLPAFNEHIRQAIRDTFAN</sequence>
<dbReference type="Pfam" id="PF01411">
    <property type="entry name" value="tRNA-synt_2c"/>
    <property type="match status" value="1"/>
</dbReference>
<evidence type="ECO:0000256" key="8">
    <source>
        <dbReference type="ARBA" id="ARBA00022833"/>
    </source>
</evidence>
<dbReference type="Pfam" id="PF02272">
    <property type="entry name" value="DHHA1"/>
    <property type="match status" value="1"/>
</dbReference>
<feature type="domain" description="Alanyl-transfer RNA synthetases family profile" evidence="15">
    <location>
        <begin position="6"/>
        <end position="699"/>
    </location>
</feature>
<evidence type="ECO:0000256" key="1">
    <source>
        <dbReference type="ARBA" id="ARBA00008429"/>
    </source>
</evidence>
<evidence type="ECO:0000256" key="4">
    <source>
        <dbReference type="ARBA" id="ARBA00022555"/>
    </source>
</evidence>
<dbReference type="InterPro" id="IPR002318">
    <property type="entry name" value="Ala-tRNA-lgiase_IIc"/>
</dbReference>
<keyword evidence="7 13" id="KW-0547">Nucleotide-binding</keyword>
<dbReference type="Proteomes" id="UP001174909">
    <property type="component" value="Unassembled WGS sequence"/>
</dbReference>
<dbReference type="Pfam" id="PF07973">
    <property type="entry name" value="tRNA_SAD"/>
    <property type="match status" value="1"/>
</dbReference>
<evidence type="ECO:0000256" key="2">
    <source>
        <dbReference type="ARBA" id="ARBA00013168"/>
    </source>
</evidence>
<comment type="domain">
    <text evidence="13">Consists of three domains; the N-terminal catalytic domain, the editing domain and the C-terminal C-Ala domain. The editing domain removes incorrectly charged amino acids, while the C-Ala domain, along with tRNA(Ala), serves as a bridge to cooperatively bring together the editing and aminoacylation centers thus stimulating deacylation of misacylated tRNAs.</text>
</comment>
<dbReference type="InterPro" id="IPR018165">
    <property type="entry name" value="Ala-tRNA-synth_IIc_core"/>
</dbReference>
<keyword evidence="12 13" id="KW-0030">Aminoacyl-tRNA synthetase</keyword>
<dbReference type="Gene3D" id="3.10.310.40">
    <property type="match status" value="1"/>
</dbReference>
<dbReference type="Gene3D" id="3.30.930.10">
    <property type="entry name" value="Bira Bifunctional Protein, Domain 2"/>
    <property type="match status" value="1"/>
</dbReference>
<dbReference type="PROSITE" id="PS50860">
    <property type="entry name" value="AA_TRNA_LIGASE_II_ALA"/>
    <property type="match status" value="1"/>
</dbReference>